<gene>
    <name evidence="1" type="ORF">EK403_00890</name>
</gene>
<evidence type="ECO:0000313" key="2">
    <source>
        <dbReference type="Proteomes" id="UP000289708"/>
    </source>
</evidence>
<organism evidence="1 2">
    <name type="scientific">Hansschlegelia zhihuaiae</name>
    <dbReference type="NCBI Taxonomy" id="405005"/>
    <lineage>
        <taxon>Bacteria</taxon>
        <taxon>Pseudomonadati</taxon>
        <taxon>Pseudomonadota</taxon>
        <taxon>Alphaproteobacteria</taxon>
        <taxon>Hyphomicrobiales</taxon>
        <taxon>Methylopilaceae</taxon>
        <taxon>Hansschlegelia</taxon>
    </lineage>
</organism>
<evidence type="ECO:0000313" key="1">
    <source>
        <dbReference type="EMBL" id="RXF75446.1"/>
    </source>
</evidence>
<dbReference type="RefSeq" id="WP_128775624.1">
    <property type="nucleotide sequence ID" value="NZ_RYFI01000001.1"/>
</dbReference>
<keyword evidence="2" id="KW-1185">Reference proteome</keyword>
<proteinExistence type="predicted"/>
<comment type="caution">
    <text evidence="1">The sequence shown here is derived from an EMBL/GenBank/DDBJ whole genome shotgun (WGS) entry which is preliminary data.</text>
</comment>
<dbReference type="AlphaFoldDB" id="A0A4Q0MQN9"/>
<protein>
    <submittedName>
        <fullName evidence="1">Uncharacterized protein</fullName>
    </submittedName>
</protein>
<name>A0A4Q0MQN9_9HYPH</name>
<sequence length="99" mass="10850">MPQLAHLVRVDIREGKFGMFSATSPNEPDLFVSAKGYEGIHAAVGAALEHIFSERLGLKVRAVPSTWEQRELEDEPEIDAPWSVVPVDILAAHASNNCI</sequence>
<dbReference type="Proteomes" id="UP000289708">
    <property type="component" value="Unassembled WGS sequence"/>
</dbReference>
<reference evidence="1 2" key="1">
    <citation type="submission" date="2018-12" db="EMBL/GenBank/DDBJ databases">
        <title>bacterium Hansschlegelia zhihuaiae S113.</title>
        <authorList>
            <person name="He J."/>
        </authorList>
    </citation>
    <scope>NUCLEOTIDE SEQUENCE [LARGE SCALE GENOMIC DNA]</scope>
    <source>
        <strain evidence="1 2">S 113</strain>
    </source>
</reference>
<accession>A0A4Q0MQN9</accession>
<dbReference type="EMBL" id="RYFI01000001">
    <property type="protein sequence ID" value="RXF75446.1"/>
    <property type="molecule type" value="Genomic_DNA"/>
</dbReference>